<dbReference type="SUPFAM" id="SSF51206">
    <property type="entry name" value="cAMP-binding domain-like"/>
    <property type="match status" value="1"/>
</dbReference>
<sequence length="181" mass="21277">MLSSETLQKIIDISHTVALKRNDYFVKENEVCNHLGIVKSGTLYSYFEDSDANVIVNELYNKQSIVTSYRSFLTEIPSPAYIKAYSDTEIYVIEKKTYSELMQSQEWALVFKEVSDELFINKCFKETSLIKLKARERYWALIHERAHLEQDFPQHLIASYLKIRPETLSRIKSLDLHQDQK</sequence>
<dbReference type="Gene3D" id="2.60.120.10">
    <property type="entry name" value="Jelly Rolls"/>
    <property type="match status" value="1"/>
</dbReference>
<proteinExistence type="predicted"/>
<accession>A0A316XKS7</accession>
<comment type="caution">
    <text evidence="2">The sequence shown here is derived from an EMBL/GenBank/DDBJ whole genome shotgun (WGS) entry which is preliminary data.</text>
</comment>
<keyword evidence="3" id="KW-1185">Reference proteome</keyword>
<evidence type="ECO:0000259" key="1">
    <source>
        <dbReference type="PROSITE" id="PS50042"/>
    </source>
</evidence>
<dbReference type="Proteomes" id="UP000236594">
    <property type="component" value="Unassembled WGS sequence"/>
</dbReference>
<dbReference type="CDD" id="cd00038">
    <property type="entry name" value="CAP_ED"/>
    <property type="match status" value="1"/>
</dbReference>
<dbReference type="InterPro" id="IPR014710">
    <property type="entry name" value="RmlC-like_jellyroll"/>
</dbReference>
<gene>
    <name evidence="2" type="ORF">C1631_005300</name>
</gene>
<evidence type="ECO:0000313" key="3">
    <source>
        <dbReference type="Proteomes" id="UP000236594"/>
    </source>
</evidence>
<protein>
    <submittedName>
        <fullName evidence="2">Crp/Fnr family transcriptional regulator</fullName>
    </submittedName>
</protein>
<dbReference type="AlphaFoldDB" id="A0A316XKS7"/>
<dbReference type="PROSITE" id="PS50042">
    <property type="entry name" value="CNMP_BINDING_3"/>
    <property type="match status" value="1"/>
</dbReference>
<evidence type="ECO:0000313" key="2">
    <source>
        <dbReference type="EMBL" id="PWN72028.1"/>
    </source>
</evidence>
<dbReference type="RefSeq" id="WP_109710924.1">
    <property type="nucleotide sequence ID" value="NZ_PPED02000001.1"/>
</dbReference>
<reference evidence="2 3" key="1">
    <citation type="submission" date="2018-04" db="EMBL/GenBank/DDBJ databases">
        <title>Draft Genome Sequence of Phosphate-Solubilizing Chryseobacterium sp. ISE14 that is a Biocontrol and Plant Growth-Promoting Rhizobacterium Isolated from Cucumber.</title>
        <authorList>
            <person name="Jeong J.-J."/>
            <person name="Sang M.K."/>
            <person name="Choi I.-G."/>
            <person name="Kim K.D."/>
        </authorList>
    </citation>
    <scope>NUCLEOTIDE SEQUENCE [LARGE SCALE GENOMIC DNA]</scope>
    <source>
        <strain evidence="2 3">ISE14</strain>
    </source>
</reference>
<feature type="domain" description="Cyclic nucleotide-binding" evidence="1">
    <location>
        <begin position="1"/>
        <end position="102"/>
    </location>
</feature>
<name>A0A316XKS7_9FLAO</name>
<dbReference type="Pfam" id="PF00027">
    <property type="entry name" value="cNMP_binding"/>
    <property type="match status" value="1"/>
</dbReference>
<dbReference type="InterPro" id="IPR018490">
    <property type="entry name" value="cNMP-bd_dom_sf"/>
</dbReference>
<dbReference type="OrthoDB" id="792939at2"/>
<dbReference type="EMBL" id="PPED02000001">
    <property type="protein sequence ID" value="PWN72028.1"/>
    <property type="molecule type" value="Genomic_DNA"/>
</dbReference>
<dbReference type="InterPro" id="IPR000595">
    <property type="entry name" value="cNMP-bd_dom"/>
</dbReference>
<organism evidence="2 3">
    <name type="scientific">Chryseobacterium phosphatilyticum</name>
    <dbReference type="NCBI Taxonomy" id="475075"/>
    <lineage>
        <taxon>Bacteria</taxon>
        <taxon>Pseudomonadati</taxon>
        <taxon>Bacteroidota</taxon>
        <taxon>Flavobacteriia</taxon>
        <taxon>Flavobacteriales</taxon>
        <taxon>Weeksellaceae</taxon>
        <taxon>Chryseobacterium group</taxon>
        <taxon>Chryseobacterium</taxon>
    </lineage>
</organism>